<organism evidence="2 3">
    <name type="scientific">Commensalibacter nepenthis</name>
    <dbReference type="NCBI Taxonomy" id="3043872"/>
    <lineage>
        <taxon>Bacteria</taxon>
        <taxon>Pseudomonadati</taxon>
        <taxon>Pseudomonadota</taxon>
        <taxon>Alphaproteobacteria</taxon>
        <taxon>Acetobacterales</taxon>
        <taxon>Acetobacteraceae</taxon>
    </lineage>
</organism>
<evidence type="ECO:0000313" key="2">
    <source>
        <dbReference type="EMBL" id="MDI2111872.1"/>
    </source>
</evidence>
<dbReference type="GO" id="GO:0016787">
    <property type="term" value="F:hydrolase activity"/>
    <property type="evidence" value="ECO:0007669"/>
    <property type="project" value="UniProtKB-KW"/>
</dbReference>
<keyword evidence="2" id="KW-0378">Hydrolase</keyword>
<dbReference type="Gene3D" id="3.40.50.1820">
    <property type="entry name" value="alpha/beta hydrolase"/>
    <property type="match status" value="1"/>
</dbReference>
<evidence type="ECO:0000259" key="1">
    <source>
        <dbReference type="Pfam" id="PF12697"/>
    </source>
</evidence>
<gene>
    <name evidence="2" type="ORF">QJV33_00960</name>
</gene>
<reference evidence="2" key="1">
    <citation type="submission" date="2023-05" db="EMBL/GenBank/DDBJ databases">
        <title>Whole genome sequence of Commensalibacter sp.</title>
        <authorList>
            <person name="Charoenyingcharoen P."/>
            <person name="Yukphan P."/>
        </authorList>
    </citation>
    <scope>NUCLEOTIDE SEQUENCE</scope>
    <source>
        <strain evidence="2">TBRC 10068</strain>
    </source>
</reference>
<comment type="caution">
    <text evidence="2">The sequence shown here is derived from an EMBL/GenBank/DDBJ whole genome shotgun (WGS) entry which is preliminary data.</text>
</comment>
<dbReference type="SUPFAM" id="SSF53474">
    <property type="entry name" value="alpha/beta-Hydrolases"/>
    <property type="match status" value="1"/>
</dbReference>
<dbReference type="RefSeq" id="WP_281461557.1">
    <property type="nucleotide sequence ID" value="NZ_JASBAN010000001.1"/>
</dbReference>
<evidence type="ECO:0000313" key="3">
    <source>
        <dbReference type="Proteomes" id="UP001431775"/>
    </source>
</evidence>
<dbReference type="Pfam" id="PF12697">
    <property type="entry name" value="Abhydrolase_6"/>
    <property type="match status" value="1"/>
</dbReference>
<dbReference type="Proteomes" id="UP001431775">
    <property type="component" value="Unassembled WGS sequence"/>
</dbReference>
<feature type="domain" description="AB hydrolase-1" evidence="1">
    <location>
        <begin position="7"/>
        <end position="209"/>
    </location>
</feature>
<sequence>MTQKYHLLFVHGWGFSRDFWKPVGYLLKGFSIDYIDLDFVNNTATSNEIIQTISKQINHTIAIGHSLGFLYLLKQFPHEFHHYIAINSFLRFSKADDYLSGAPLRILQRMSKGIDKDAYLILSQFYQQCRYFDSLPNQMNIPTLQTGLKYLETEDFRDVFPSIMDKLTILASQNDPVVSPAMTTDSFQSHPIHWVKDDTHVLPISQPETCSKIIRDIALIL</sequence>
<dbReference type="InterPro" id="IPR000073">
    <property type="entry name" value="AB_hydrolase_1"/>
</dbReference>
<dbReference type="InterPro" id="IPR029058">
    <property type="entry name" value="AB_hydrolase_fold"/>
</dbReference>
<proteinExistence type="predicted"/>
<name>A0ABT6Q4P8_9PROT</name>
<protein>
    <submittedName>
        <fullName evidence="2">Alpha/beta hydrolase</fullName>
    </submittedName>
</protein>
<dbReference type="EMBL" id="JASBAN010000001">
    <property type="protein sequence ID" value="MDI2111872.1"/>
    <property type="molecule type" value="Genomic_DNA"/>
</dbReference>
<accession>A0ABT6Q4P8</accession>
<keyword evidence="3" id="KW-1185">Reference proteome</keyword>